<evidence type="ECO:0000259" key="2">
    <source>
        <dbReference type="Pfam" id="PF16561"/>
    </source>
</evidence>
<dbReference type="InterPro" id="IPR050827">
    <property type="entry name" value="CRP1_MDG1_kinase"/>
</dbReference>
<name>A0A7V2ATF6_UNCEI</name>
<reference evidence="3" key="1">
    <citation type="journal article" date="2020" name="mSystems">
        <title>Genome- and Community-Level Interaction Insights into Carbon Utilization and Element Cycling Functions of Hydrothermarchaeota in Hydrothermal Sediment.</title>
        <authorList>
            <person name="Zhou Z."/>
            <person name="Liu Y."/>
            <person name="Xu W."/>
            <person name="Pan J."/>
            <person name="Luo Z.H."/>
            <person name="Li M."/>
        </authorList>
    </citation>
    <scope>NUCLEOTIDE SEQUENCE [LARGE SCALE GENOMIC DNA]</scope>
    <source>
        <strain evidence="3">SpSt-1233</strain>
    </source>
</reference>
<feature type="domain" description="AMP-activated protein kinase glycogen-binding" evidence="2">
    <location>
        <begin position="478"/>
        <end position="557"/>
    </location>
</feature>
<comment type="caution">
    <text evidence="3">The sequence shown here is derived from an EMBL/GenBank/DDBJ whole genome shotgun (WGS) entry which is preliminary data.</text>
</comment>
<dbReference type="Pfam" id="PF16561">
    <property type="entry name" value="AMPK1_CBM"/>
    <property type="match status" value="1"/>
</dbReference>
<dbReference type="PANTHER" id="PTHR10343:SF84">
    <property type="entry name" value="5'-AMP-ACTIVATED PROTEIN KINASE SUBUNIT BETA-1"/>
    <property type="match status" value="1"/>
</dbReference>
<gene>
    <name evidence="3" type="ORF">ENO08_00500</name>
</gene>
<sequence>PDIDSYIQAIGAVNRLLGSVSTFSTHIDNPLERWRVVQEYGWSRLSPRQRRVLKEAAKSALEELRLVKPILSERFMEESSIVSRVVFPSSPVSRGRQIDYTASLLCRADSFTVSRLYIGMGEQRWKITGDGAMIPLSPRTEPFTHRGILPLPPTTGTGIQRIPVYLDFLLDGRRVELHHIESVALTEGYDVSLTFPEGKRLSGESISIDVVLRVRSDHRMQGRVEGTFMKELRCSPELPARFQLQEQQDVTTLPLTVSFGEDLPPGQYPFSLRVILDGTQVAFFEETLVKPIRWFHLGPLEGGATVLENGVSYQDDIFSEHGGPGGRAIEWREVPDGALDAQGAVLPSRLIGTPPRRCSVLYTVLSSPGRQKAVWGLSTRNLSSIWINGEPVLTGAVSPYGEKTGRIDIRKGINSVLLACCWDESPDRVLLSMSDESGLPVPGLSNEIDRIVEGYDRLASRSEHTEAESDGEDKPIEVTLTFDRPDAREVSVIGSFNNWEAGATPMQRGEDGLWSVRFFLPAGRYTYKFLVDGKIRIPDPGSSPREADGFGGENSILMVR</sequence>
<dbReference type="Proteomes" id="UP000886069">
    <property type="component" value="Unassembled WGS sequence"/>
</dbReference>
<dbReference type="InterPro" id="IPR013783">
    <property type="entry name" value="Ig-like_fold"/>
</dbReference>
<feature type="non-terminal residue" evidence="3">
    <location>
        <position position="1"/>
    </location>
</feature>
<organism evidence="3">
    <name type="scientific">Eiseniibacteriota bacterium</name>
    <dbReference type="NCBI Taxonomy" id="2212470"/>
    <lineage>
        <taxon>Bacteria</taxon>
        <taxon>Candidatus Eiseniibacteriota</taxon>
    </lineage>
</organism>
<dbReference type="EMBL" id="DSEC01000040">
    <property type="protein sequence ID" value="HER42924.1"/>
    <property type="molecule type" value="Genomic_DNA"/>
</dbReference>
<dbReference type="CDD" id="cd02859">
    <property type="entry name" value="E_set_AMPKbeta_like_N"/>
    <property type="match status" value="1"/>
</dbReference>
<dbReference type="SUPFAM" id="SSF81296">
    <property type="entry name" value="E set domains"/>
    <property type="match status" value="1"/>
</dbReference>
<dbReference type="InterPro" id="IPR014756">
    <property type="entry name" value="Ig_E-set"/>
</dbReference>
<protein>
    <recommendedName>
        <fullName evidence="2">AMP-activated protein kinase glycogen-binding domain-containing protein</fullName>
    </recommendedName>
</protein>
<dbReference type="PANTHER" id="PTHR10343">
    <property type="entry name" value="5'-AMP-ACTIVATED PROTEIN KINASE , BETA SUBUNIT"/>
    <property type="match status" value="1"/>
</dbReference>
<accession>A0A7V2ATF6</accession>
<evidence type="ECO:0000313" key="3">
    <source>
        <dbReference type="EMBL" id="HER42924.1"/>
    </source>
</evidence>
<proteinExistence type="inferred from homology"/>
<dbReference type="AlphaFoldDB" id="A0A7V2ATF6"/>
<dbReference type="Gene3D" id="2.60.40.10">
    <property type="entry name" value="Immunoglobulins"/>
    <property type="match status" value="1"/>
</dbReference>
<evidence type="ECO:0000256" key="1">
    <source>
        <dbReference type="ARBA" id="ARBA00010926"/>
    </source>
</evidence>
<dbReference type="InterPro" id="IPR032640">
    <property type="entry name" value="AMPK1_CBM"/>
</dbReference>
<comment type="similarity">
    <text evidence="1">Belongs to the 5'-AMP-activated protein kinase beta subunit family.</text>
</comment>